<sequence length="324" mass="36150">MKTLSLYLLWFCSVCCSAQTKVILDTDIDSDVDDVQALAMLHAYQKMGKIDLLGVIVTSPDSYAYRCADAINTYYGHPDIPIGCLQGPGDWGSFSKYTRRVSQEFPHALTSVEHTVMSAELYRKLLAQSGDDSVIIVTIGHLSSLRDLLQSEGDEISPLSGKELVNRKVKKWLCMGGRFPDGLEANFHRPDPASTVYCLDQWEKEVIFCGWEVGNQIITGGDYLKSKLSSSSPVYRSYELYNQFAGRPAWDQVAVLLLDEALASRYFRINEGGYVSVSKNGYNQWHGGKSVRGKHHAYVSIKENVDPDTIARTMDDLVLGLESH</sequence>
<dbReference type="SUPFAM" id="SSF53590">
    <property type="entry name" value="Nucleoside hydrolase"/>
    <property type="match status" value="1"/>
</dbReference>
<dbReference type="AlphaFoldDB" id="A0A1M6G6U5"/>
<evidence type="ECO:0000313" key="3">
    <source>
        <dbReference type="EMBL" id="SHJ05643.1"/>
    </source>
</evidence>
<dbReference type="GO" id="GO:0016799">
    <property type="term" value="F:hydrolase activity, hydrolyzing N-glycosyl compounds"/>
    <property type="evidence" value="ECO:0007669"/>
    <property type="project" value="InterPro"/>
</dbReference>
<gene>
    <name evidence="3" type="ORF">SAMN04488513_102700</name>
</gene>
<dbReference type="EMBL" id="FQYU01000002">
    <property type="protein sequence ID" value="SHJ05643.1"/>
    <property type="molecule type" value="Genomic_DNA"/>
</dbReference>
<dbReference type="InterPro" id="IPR036452">
    <property type="entry name" value="Ribo_hydro-like"/>
</dbReference>
<dbReference type="Gene3D" id="3.90.245.10">
    <property type="entry name" value="Ribonucleoside hydrolase-like"/>
    <property type="match status" value="1"/>
</dbReference>
<dbReference type="PANTHER" id="PTHR43264:SF1">
    <property type="entry name" value="INOSINE_URIDINE-PREFERRING NUCLEOSIDE HYDROLASE DOMAIN-CONTAINING PROTEIN"/>
    <property type="match status" value="1"/>
</dbReference>
<dbReference type="InterPro" id="IPR001910">
    <property type="entry name" value="Inosine/uridine_hydrolase_dom"/>
</dbReference>
<keyword evidence="4" id="KW-1185">Reference proteome</keyword>
<dbReference type="Pfam" id="PF01156">
    <property type="entry name" value="IU_nuc_hydro"/>
    <property type="match status" value="1"/>
</dbReference>
<evidence type="ECO:0000313" key="4">
    <source>
        <dbReference type="Proteomes" id="UP000184543"/>
    </source>
</evidence>
<accession>A0A1M6G6U5</accession>
<keyword evidence="3" id="KW-0378">Hydrolase</keyword>
<keyword evidence="1" id="KW-0732">Signal</keyword>
<feature type="chain" id="PRO_5012160908" evidence="1">
    <location>
        <begin position="19"/>
        <end position="324"/>
    </location>
</feature>
<dbReference type="PANTHER" id="PTHR43264">
    <property type="match status" value="1"/>
</dbReference>
<proteinExistence type="predicted"/>
<dbReference type="RefSeq" id="WP_212635272.1">
    <property type="nucleotide sequence ID" value="NZ_FQYU01000002.1"/>
</dbReference>
<name>A0A1M6G6U5_9FLAO</name>
<organism evidence="3 4">
    <name type="scientific">Pseudozobellia thermophila</name>
    <dbReference type="NCBI Taxonomy" id="192903"/>
    <lineage>
        <taxon>Bacteria</taxon>
        <taxon>Pseudomonadati</taxon>
        <taxon>Bacteroidota</taxon>
        <taxon>Flavobacteriia</taxon>
        <taxon>Flavobacteriales</taxon>
        <taxon>Flavobacteriaceae</taxon>
        <taxon>Pseudozobellia</taxon>
    </lineage>
</organism>
<reference evidence="4" key="1">
    <citation type="submission" date="2016-11" db="EMBL/GenBank/DDBJ databases">
        <authorList>
            <person name="Varghese N."/>
            <person name="Submissions S."/>
        </authorList>
    </citation>
    <scope>NUCLEOTIDE SEQUENCE [LARGE SCALE GENOMIC DNA]</scope>
    <source>
        <strain evidence="4">DSM 19858</strain>
    </source>
</reference>
<feature type="signal peptide" evidence="1">
    <location>
        <begin position="1"/>
        <end position="18"/>
    </location>
</feature>
<dbReference type="Proteomes" id="UP000184543">
    <property type="component" value="Unassembled WGS sequence"/>
</dbReference>
<protein>
    <submittedName>
        <fullName evidence="3">Inosine-uridine nucleoside N-ribohydrolase</fullName>
    </submittedName>
</protein>
<evidence type="ECO:0000259" key="2">
    <source>
        <dbReference type="Pfam" id="PF01156"/>
    </source>
</evidence>
<evidence type="ECO:0000256" key="1">
    <source>
        <dbReference type="SAM" id="SignalP"/>
    </source>
</evidence>
<dbReference type="STRING" id="192903.SAMN04488513_102700"/>
<feature type="domain" description="Inosine/uridine-preferring nucleoside hydrolase" evidence="2">
    <location>
        <begin position="22"/>
        <end position="279"/>
    </location>
</feature>